<dbReference type="CDD" id="cd01293">
    <property type="entry name" value="Bact_CD"/>
    <property type="match status" value="1"/>
</dbReference>
<keyword evidence="5" id="KW-1185">Reference proteome</keyword>
<keyword evidence="2" id="KW-0378">Hydrolase</keyword>
<dbReference type="Gene3D" id="2.30.40.10">
    <property type="entry name" value="Urease, subunit C, domain 1"/>
    <property type="match status" value="1"/>
</dbReference>
<dbReference type="GO" id="GO:0016814">
    <property type="term" value="F:hydrolase activity, acting on carbon-nitrogen (but not peptide) bonds, in cyclic amidines"/>
    <property type="evidence" value="ECO:0007669"/>
    <property type="project" value="TreeGrafter"/>
</dbReference>
<dbReference type="STRING" id="576118.SAMN05216216_10287"/>
<dbReference type="GO" id="GO:0046872">
    <property type="term" value="F:metal ion binding"/>
    <property type="evidence" value="ECO:0007669"/>
    <property type="project" value="UniProtKB-KW"/>
</dbReference>
<sequence>MKKFVNANIFGDAESTEILVEDGRFKAIGNDLGEADEVIDLEGRLVLPPYVDPHLHLDYIFSGLGEGNANISGTLFEGIQLWSDNKKELTEEKVRERALEGIRKEVGHGVQYIRTHVDVTDPDLTGMKALIKLREELKDIVTLQLVAFPQEGFFRYEGGEALVRKALEMGADVVGGIPHFEISYEHGVESLRRIVDFALEFDVMIDIHCDENDDPNSRFLEVLNALVMEKDYGEKTTASHTCSFGAVENSYANKMMGLFKASKINFISCPTENAHLQGRGDNYPKRRGLTRVKELLENGNTVAFAQDSIADYWYPLGNGNMMNILDNGIHLAHYTHIDEINKSLDLITVNGAGVMRIDEDYGGYGVEAGKPANFIVLDAFDAYEAVRERAEVLSSVRNGEYLFKREVRKNEIENDFLKG</sequence>
<dbReference type="FunFam" id="3.20.20.140:FF:000019">
    <property type="entry name" value="Cytosine deaminase"/>
    <property type="match status" value="1"/>
</dbReference>
<dbReference type="Proteomes" id="UP000199008">
    <property type="component" value="Unassembled WGS sequence"/>
</dbReference>
<proteinExistence type="predicted"/>
<feature type="domain" description="Amidohydrolase 3" evidence="3">
    <location>
        <begin position="37"/>
        <end position="400"/>
    </location>
</feature>
<dbReference type="Pfam" id="PF07969">
    <property type="entry name" value="Amidohydro_3"/>
    <property type="match status" value="1"/>
</dbReference>
<dbReference type="PANTHER" id="PTHR32027:SF0">
    <property type="entry name" value="CYTOSINE DEAMINASE"/>
    <property type="match status" value="1"/>
</dbReference>
<dbReference type="EMBL" id="FNFY01000002">
    <property type="protein sequence ID" value="SDK33583.1"/>
    <property type="molecule type" value="Genomic_DNA"/>
</dbReference>
<organism evidence="4 5">
    <name type="scientific">Lacicoccus qingdaonensis</name>
    <dbReference type="NCBI Taxonomy" id="576118"/>
    <lineage>
        <taxon>Bacteria</taxon>
        <taxon>Bacillati</taxon>
        <taxon>Bacillota</taxon>
        <taxon>Bacilli</taxon>
        <taxon>Bacillales</taxon>
        <taxon>Salinicoccaceae</taxon>
        <taxon>Lacicoccus</taxon>
    </lineage>
</organism>
<dbReference type="InterPro" id="IPR011059">
    <property type="entry name" value="Metal-dep_hydrolase_composite"/>
</dbReference>
<evidence type="ECO:0000259" key="3">
    <source>
        <dbReference type="Pfam" id="PF07969"/>
    </source>
</evidence>
<dbReference type="RefSeq" id="WP_092984130.1">
    <property type="nucleotide sequence ID" value="NZ_FNFY01000002.1"/>
</dbReference>
<name>A0A1G9B291_9BACL</name>
<protein>
    <submittedName>
        <fullName evidence="4">Cytosine deaminase</fullName>
    </submittedName>
</protein>
<reference evidence="5" key="1">
    <citation type="submission" date="2016-10" db="EMBL/GenBank/DDBJ databases">
        <authorList>
            <person name="Varghese N."/>
            <person name="Submissions S."/>
        </authorList>
    </citation>
    <scope>NUCLEOTIDE SEQUENCE [LARGE SCALE GENOMIC DNA]</scope>
    <source>
        <strain evidence="5">CGMCC 1.8895</strain>
    </source>
</reference>
<evidence type="ECO:0000313" key="4">
    <source>
        <dbReference type="EMBL" id="SDK33583.1"/>
    </source>
</evidence>
<dbReference type="InterPro" id="IPR013108">
    <property type="entry name" value="Amidohydro_3"/>
</dbReference>
<dbReference type="SUPFAM" id="SSF51556">
    <property type="entry name" value="Metallo-dependent hydrolases"/>
    <property type="match status" value="1"/>
</dbReference>
<dbReference type="GO" id="GO:0019239">
    <property type="term" value="F:deaminase activity"/>
    <property type="evidence" value="ECO:0007669"/>
    <property type="project" value="UniProtKB-ARBA"/>
</dbReference>
<evidence type="ECO:0000256" key="1">
    <source>
        <dbReference type="ARBA" id="ARBA00022723"/>
    </source>
</evidence>
<dbReference type="InterPro" id="IPR052349">
    <property type="entry name" value="Metallo-hydrolase_Enzymes"/>
</dbReference>
<evidence type="ECO:0000256" key="2">
    <source>
        <dbReference type="ARBA" id="ARBA00022801"/>
    </source>
</evidence>
<dbReference type="Gene3D" id="3.20.20.140">
    <property type="entry name" value="Metal-dependent hydrolases"/>
    <property type="match status" value="1"/>
</dbReference>
<dbReference type="PANTHER" id="PTHR32027">
    <property type="entry name" value="CYTOSINE DEAMINASE"/>
    <property type="match status" value="1"/>
</dbReference>
<gene>
    <name evidence="4" type="ORF">SAMN05216216_10287</name>
</gene>
<dbReference type="AlphaFoldDB" id="A0A1G9B291"/>
<keyword evidence="1" id="KW-0479">Metal-binding</keyword>
<dbReference type="SUPFAM" id="SSF51338">
    <property type="entry name" value="Composite domain of metallo-dependent hydrolases"/>
    <property type="match status" value="1"/>
</dbReference>
<dbReference type="InterPro" id="IPR032466">
    <property type="entry name" value="Metal_Hydrolase"/>
</dbReference>
<evidence type="ECO:0000313" key="5">
    <source>
        <dbReference type="Proteomes" id="UP000199008"/>
    </source>
</evidence>
<accession>A0A1G9B291</accession>
<dbReference type="OrthoDB" id="9815027at2"/>